<dbReference type="AlphaFoldDB" id="A0A3B3I0R6"/>
<dbReference type="PANTHER" id="PTHR15191:SF7">
    <property type="entry name" value="PTTG1-INTERACTING PROTEIN B"/>
    <property type="match status" value="1"/>
</dbReference>
<dbReference type="STRING" id="8090.ENSORLP00000037319"/>
<organism evidence="2 3">
    <name type="scientific">Oryzias latipes</name>
    <name type="common">Japanese rice fish</name>
    <name type="synonym">Japanese killifish</name>
    <dbReference type="NCBI Taxonomy" id="8090"/>
    <lineage>
        <taxon>Eukaryota</taxon>
        <taxon>Metazoa</taxon>
        <taxon>Chordata</taxon>
        <taxon>Craniata</taxon>
        <taxon>Vertebrata</taxon>
        <taxon>Euteleostomi</taxon>
        <taxon>Actinopterygii</taxon>
        <taxon>Neopterygii</taxon>
        <taxon>Teleostei</taxon>
        <taxon>Neoteleostei</taxon>
        <taxon>Acanthomorphata</taxon>
        <taxon>Ovalentaria</taxon>
        <taxon>Atherinomorphae</taxon>
        <taxon>Beloniformes</taxon>
        <taxon>Adrianichthyidae</taxon>
        <taxon>Oryziinae</taxon>
        <taxon>Oryzias</taxon>
    </lineage>
</organism>
<sequence length="225" mass="25555">MDVLENVFFGHNKVFLVTPTSGARDVTPGKAEIQPSLVSPRGRFLQAVVRDNSLRYVQTPHILCFGHYSFIPCRRPHGGGADPDSFSRSGLKSNTSCEECLHNVACLWCIPTNACIEYPVKNILPPSSVCQLNDARWGKCWLNFQVLIITVSVFAGVIIIAVIVCCCCCCKCDRIGNRREDARVEKQNRARKENKKARRSDMQMRHDEIRKKYVMKHKEKGKPWM</sequence>
<keyword evidence="1" id="KW-0812">Transmembrane</keyword>
<keyword evidence="3" id="KW-1185">Reference proteome</keyword>
<dbReference type="Ensembl" id="ENSORLT00000041217.1">
    <property type="protein sequence ID" value="ENSORLP00000037319.1"/>
    <property type="gene ID" value="ENSORLG00000028021.1"/>
</dbReference>
<dbReference type="InterPro" id="IPR052304">
    <property type="entry name" value="PTTG1IP"/>
</dbReference>
<dbReference type="Bgee" id="ENSORLG00000028021">
    <property type="expression patterns" value="Expressed in bone element and 11 other cell types or tissues"/>
</dbReference>
<gene>
    <name evidence="2" type="primary">pttg1ipb</name>
</gene>
<name>A0A3B3I0R6_ORYLA</name>
<evidence type="ECO:0000256" key="1">
    <source>
        <dbReference type="SAM" id="Phobius"/>
    </source>
</evidence>
<dbReference type="GO" id="GO:0005634">
    <property type="term" value="C:nucleus"/>
    <property type="evidence" value="ECO:0000318"/>
    <property type="project" value="GO_Central"/>
</dbReference>
<dbReference type="PANTHER" id="PTHR15191">
    <property type="entry name" value="PROTEIN CBG20567"/>
    <property type="match status" value="1"/>
</dbReference>
<dbReference type="GO" id="GO:0006606">
    <property type="term" value="P:protein import into nucleus"/>
    <property type="evidence" value="ECO:0000318"/>
    <property type="project" value="GO_Central"/>
</dbReference>
<evidence type="ECO:0000313" key="2">
    <source>
        <dbReference type="Ensembl" id="ENSORLP00000037319.1"/>
    </source>
</evidence>
<keyword evidence="1" id="KW-0472">Membrane</keyword>
<protein>
    <recommendedName>
        <fullName evidence="4">PSI domain-containing protein</fullName>
    </recommendedName>
</protein>
<feature type="transmembrane region" description="Helical" evidence="1">
    <location>
        <begin position="141"/>
        <end position="164"/>
    </location>
</feature>
<dbReference type="GeneTree" id="ENSGT00940000164984"/>
<keyword evidence="1" id="KW-1133">Transmembrane helix</keyword>
<accession>A0A3B3I0R6</accession>
<dbReference type="InParanoid" id="A0A3B3I0R6"/>
<reference evidence="2 3" key="1">
    <citation type="journal article" date="2007" name="Nature">
        <title>The medaka draft genome and insights into vertebrate genome evolution.</title>
        <authorList>
            <person name="Kasahara M."/>
            <person name="Naruse K."/>
            <person name="Sasaki S."/>
            <person name="Nakatani Y."/>
            <person name="Qu W."/>
            <person name="Ahsan B."/>
            <person name="Yamada T."/>
            <person name="Nagayasu Y."/>
            <person name="Doi K."/>
            <person name="Kasai Y."/>
            <person name="Jindo T."/>
            <person name="Kobayashi D."/>
            <person name="Shimada A."/>
            <person name="Toyoda A."/>
            <person name="Kuroki Y."/>
            <person name="Fujiyama A."/>
            <person name="Sasaki T."/>
            <person name="Shimizu A."/>
            <person name="Asakawa S."/>
            <person name="Shimizu N."/>
            <person name="Hashimoto S."/>
            <person name="Yang J."/>
            <person name="Lee Y."/>
            <person name="Matsushima K."/>
            <person name="Sugano S."/>
            <person name="Sakaizumi M."/>
            <person name="Narita T."/>
            <person name="Ohishi K."/>
            <person name="Haga S."/>
            <person name="Ohta F."/>
            <person name="Nomoto H."/>
            <person name="Nogata K."/>
            <person name="Morishita T."/>
            <person name="Endo T."/>
            <person name="Shin-I T."/>
            <person name="Takeda H."/>
            <person name="Morishita S."/>
            <person name="Kohara Y."/>
        </authorList>
    </citation>
    <scope>NUCLEOTIDE SEQUENCE [LARGE SCALE GENOMIC DNA]</scope>
    <source>
        <strain evidence="2 3">Hd-rR</strain>
    </source>
</reference>
<dbReference type="Proteomes" id="UP000001038">
    <property type="component" value="Chromosome 21"/>
</dbReference>
<evidence type="ECO:0000313" key="3">
    <source>
        <dbReference type="Proteomes" id="UP000001038"/>
    </source>
</evidence>
<evidence type="ECO:0008006" key="4">
    <source>
        <dbReference type="Google" id="ProtNLM"/>
    </source>
</evidence>
<dbReference type="GO" id="GO:0005737">
    <property type="term" value="C:cytoplasm"/>
    <property type="evidence" value="ECO:0000318"/>
    <property type="project" value="GO_Central"/>
</dbReference>
<proteinExistence type="predicted"/>
<reference evidence="2" key="2">
    <citation type="submission" date="2025-08" db="UniProtKB">
        <authorList>
            <consortium name="Ensembl"/>
        </authorList>
    </citation>
    <scope>IDENTIFICATION</scope>
    <source>
        <strain evidence="2">Hd-rR</strain>
    </source>
</reference>
<reference evidence="2" key="3">
    <citation type="submission" date="2025-09" db="UniProtKB">
        <authorList>
            <consortium name="Ensembl"/>
        </authorList>
    </citation>
    <scope>IDENTIFICATION</scope>
    <source>
        <strain evidence="2">Hd-rR</strain>
    </source>
</reference>